<sequence>MRQLLLIRGAMQTFPDMAQNGGFEGPPTIVQSLLCVTQHGNNGLLSVLHFVALILKKHLPNPVLSMPANDATRRKRSNLRLQHHSQVSEEVLPERHNFRWRIELRM</sequence>
<name>A0A437MJW9_9PROT</name>
<proteinExistence type="predicted"/>
<reference evidence="1 2" key="1">
    <citation type="submission" date="2019-01" db="EMBL/GenBank/DDBJ databases">
        <authorList>
            <person name="Chen W.-M."/>
        </authorList>
    </citation>
    <scope>NUCLEOTIDE SEQUENCE [LARGE SCALE GENOMIC DNA]</scope>
    <source>
        <strain evidence="1 2">CCP-6</strain>
    </source>
</reference>
<comment type="caution">
    <text evidence="1">The sequence shown here is derived from an EMBL/GenBank/DDBJ whole genome shotgun (WGS) entry which is preliminary data.</text>
</comment>
<dbReference type="RefSeq" id="WP_127787114.1">
    <property type="nucleotide sequence ID" value="NZ_SACL01000002.1"/>
</dbReference>
<keyword evidence="2" id="KW-1185">Reference proteome</keyword>
<dbReference type="Proteomes" id="UP000282957">
    <property type="component" value="Unassembled WGS sequence"/>
</dbReference>
<protein>
    <submittedName>
        <fullName evidence="1">Uncharacterized protein</fullName>
    </submittedName>
</protein>
<evidence type="ECO:0000313" key="1">
    <source>
        <dbReference type="EMBL" id="RVT97885.1"/>
    </source>
</evidence>
<dbReference type="EMBL" id="SACL01000002">
    <property type="protein sequence ID" value="RVT97885.1"/>
    <property type="molecule type" value="Genomic_DNA"/>
</dbReference>
<gene>
    <name evidence="1" type="ORF">EOD42_08835</name>
</gene>
<evidence type="ECO:0000313" key="2">
    <source>
        <dbReference type="Proteomes" id="UP000282957"/>
    </source>
</evidence>
<accession>A0A437MJW9</accession>
<dbReference type="AlphaFoldDB" id="A0A437MJW9"/>
<organism evidence="1 2">
    <name type="scientific">Rhodovarius crocodyli</name>
    <dbReference type="NCBI Taxonomy" id="1979269"/>
    <lineage>
        <taxon>Bacteria</taxon>
        <taxon>Pseudomonadati</taxon>
        <taxon>Pseudomonadota</taxon>
        <taxon>Alphaproteobacteria</taxon>
        <taxon>Acetobacterales</taxon>
        <taxon>Roseomonadaceae</taxon>
        <taxon>Rhodovarius</taxon>
    </lineage>
</organism>